<evidence type="ECO:0008006" key="9">
    <source>
        <dbReference type="Google" id="ProtNLM"/>
    </source>
</evidence>
<dbReference type="GO" id="GO:0016020">
    <property type="term" value="C:membrane"/>
    <property type="evidence" value="ECO:0007669"/>
    <property type="project" value="UniProtKB-SubCell"/>
</dbReference>
<keyword evidence="5 6" id="KW-0472">Membrane</keyword>
<keyword evidence="3 6" id="KW-0812">Transmembrane</keyword>
<dbReference type="InterPro" id="IPR006214">
    <property type="entry name" value="Bax_inhibitor_1-related"/>
</dbReference>
<protein>
    <recommendedName>
        <fullName evidence="9">Bax inhibitor 1</fullName>
    </recommendedName>
</protein>
<dbReference type="AlphaFoldDB" id="A0A8J4PME4"/>
<dbReference type="OrthoDB" id="19179at2759"/>
<evidence type="ECO:0000313" key="8">
    <source>
        <dbReference type="Proteomes" id="UP000695562"/>
    </source>
</evidence>
<dbReference type="Pfam" id="PF01027">
    <property type="entry name" value="Bax1-I"/>
    <property type="match status" value="1"/>
</dbReference>
<evidence type="ECO:0000256" key="4">
    <source>
        <dbReference type="ARBA" id="ARBA00022989"/>
    </source>
</evidence>
<keyword evidence="4 6" id="KW-1133">Transmembrane helix</keyword>
<feature type="transmembrane region" description="Helical" evidence="6">
    <location>
        <begin position="57"/>
        <end position="75"/>
    </location>
</feature>
<gene>
    <name evidence="7" type="ORF">CYY_008929</name>
</gene>
<feature type="transmembrane region" description="Helical" evidence="6">
    <location>
        <begin position="87"/>
        <end position="107"/>
    </location>
</feature>
<dbReference type="EMBL" id="AJWJ01000600">
    <property type="protein sequence ID" value="KAF2069753.1"/>
    <property type="molecule type" value="Genomic_DNA"/>
</dbReference>
<evidence type="ECO:0000256" key="1">
    <source>
        <dbReference type="ARBA" id="ARBA00004141"/>
    </source>
</evidence>
<dbReference type="Proteomes" id="UP000695562">
    <property type="component" value="Unassembled WGS sequence"/>
</dbReference>
<evidence type="ECO:0000256" key="2">
    <source>
        <dbReference type="ARBA" id="ARBA00010350"/>
    </source>
</evidence>
<evidence type="ECO:0000256" key="5">
    <source>
        <dbReference type="ARBA" id="ARBA00023136"/>
    </source>
</evidence>
<dbReference type="PANTHER" id="PTHR23291:SF32">
    <property type="entry name" value="BAX INHIBITOR 1"/>
    <property type="match status" value="1"/>
</dbReference>
<keyword evidence="8" id="KW-1185">Reference proteome</keyword>
<accession>A0A8J4PME4</accession>
<proteinExistence type="inferred from homology"/>
<feature type="transmembrane region" description="Helical" evidence="6">
    <location>
        <begin position="166"/>
        <end position="185"/>
    </location>
</feature>
<sequence length="240" mass="27064">MQAQTDQSFSKLTAALQFSNLKPYTRDVLVKVYTSLTISIIIAAVGCFAYSFFNSALFTFGVGLGLGLFSLLKFVYATPSTNTKFKYFLLTAFCFGVLSAPSINIYAQLDPSIVMTALFATSGIFISFTIFSLLSDKRLFLMVGAGITSLSFALLILFFASFWNPSLNYTLFSISYIISVCFVIYDTQLMIYRIENHSDAHFLDHALILFFDFLDIFLKTLRLLSQKDSDNNRSSNKRRR</sequence>
<evidence type="ECO:0000256" key="6">
    <source>
        <dbReference type="RuleBase" id="RU004379"/>
    </source>
</evidence>
<feature type="transmembrane region" description="Helical" evidence="6">
    <location>
        <begin position="28"/>
        <end position="51"/>
    </location>
</feature>
<comment type="subcellular location">
    <subcellularLocation>
        <location evidence="1">Membrane</location>
        <topology evidence="1">Multi-pass membrane protein</topology>
    </subcellularLocation>
</comment>
<comment type="similarity">
    <text evidence="2 6">Belongs to the BI1 family.</text>
</comment>
<feature type="transmembrane region" description="Helical" evidence="6">
    <location>
        <begin position="113"/>
        <end position="134"/>
    </location>
</feature>
<evidence type="ECO:0000313" key="7">
    <source>
        <dbReference type="EMBL" id="KAF2069753.1"/>
    </source>
</evidence>
<evidence type="ECO:0000256" key="3">
    <source>
        <dbReference type="ARBA" id="ARBA00022692"/>
    </source>
</evidence>
<comment type="caution">
    <text evidence="7">The sequence shown here is derived from an EMBL/GenBank/DDBJ whole genome shotgun (WGS) entry which is preliminary data.</text>
</comment>
<reference evidence="7" key="1">
    <citation type="submission" date="2020-01" db="EMBL/GenBank/DDBJ databases">
        <title>Development of genomics and gene disruption for Polysphondylium violaceum indicates a role for the polyketide synthase stlB in stalk morphogenesis.</title>
        <authorList>
            <person name="Narita B."/>
            <person name="Kawabe Y."/>
            <person name="Kin K."/>
            <person name="Saito T."/>
            <person name="Gibbs R."/>
            <person name="Kuspa A."/>
            <person name="Muzny D."/>
            <person name="Queller D."/>
            <person name="Richards S."/>
            <person name="Strassman J."/>
            <person name="Sucgang R."/>
            <person name="Worley K."/>
            <person name="Schaap P."/>
        </authorList>
    </citation>
    <scope>NUCLEOTIDE SEQUENCE</scope>
    <source>
        <strain evidence="7">QSvi11</strain>
    </source>
</reference>
<feature type="transmembrane region" description="Helical" evidence="6">
    <location>
        <begin position="139"/>
        <end position="160"/>
    </location>
</feature>
<organism evidence="7 8">
    <name type="scientific">Polysphondylium violaceum</name>
    <dbReference type="NCBI Taxonomy" id="133409"/>
    <lineage>
        <taxon>Eukaryota</taxon>
        <taxon>Amoebozoa</taxon>
        <taxon>Evosea</taxon>
        <taxon>Eumycetozoa</taxon>
        <taxon>Dictyostelia</taxon>
        <taxon>Dictyosteliales</taxon>
        <taxon>Dictyosteliaceae</taxon>
        <taxon>Polysphondylium</taxon>
    </lineage>
</organism>
<name>A0A8J4PME4_9MYCE</name>
<dbReference type="PANTHER" id="PTHR23291">
    <property type="entry name" value="BAX INHIBITOR-RELATED"/>
    <property type="match status" value="1"/>
</dbReference>